<name>A0A2Z2MLB3_THEPR</name>
<evidence type="ECO:0000313" key="2">
    <source>
        <dbReference type="Proteomes" id="UP000250179"/>
    </source>
</evidence>
<evidence type="ECO:0000313" key="1">
    <source>
        <dbReference type="EMBL" id="ASJ02748.1"/>
    </source>
</evidence>
<sequence>MRKGVVALSFLLFFLLLFSYFYLPSERMNDLYQEIPAQVRENSQLIAAYYYSQTGFNGFREYQFALYAPDSKALSIYTFKTYKFLKIWPRMKKSKITCKTPFNYSLLATSPEKLNDVKNCNNCRELLYKDKIYRDEEIESIYPSIEEVIKGKENVTYTQIAILKDSEITTGTIVDVYGDKMFPTDDAYYGKGLLYLPSPMLNFTRGVVVEFLPADNGTIKRMIHYPGNITLSDTLAGHCSKNTTWDLKEVSIRQILQKLNSPQLQKAIGRNSRARFRIFKDAGTVYAWIRWIDKNDNIHAELRIYPPGRIDRRKFDYINGYHCN</sequence>
<dbReference type="EMBL" id="CP014862">
    <property type="protein sequence ID" value="ASJ02748.1"/>
    <property type="molecule type" value="Genomic_DNA"/>
</dbReference>
<dbReference type="KEGG" id="tprf:A3L09_05520"/>
<reference evidence="1 2" key="1">
    <citation type="submission" date="2016-03" db="EMBL/GenBank/DDBJ databases">
        <title>Complete genome sequence of Thermococcus profundus strain DT5432.</title>
        <authorList>
            <person name="Oger P.M."/>
        </authorList>
    </citation>
    <scope>NUCLEOTIDE SEQUENCE [LARGE SCALE GENOMIC DNA]</scope>
    <source>
        <strain evidence="1 2">DT 5432</strain>
    </source>
</reference>
<organism evidence="1 2">
    <name type="scientific">Thermococcus profundus</name>
    <dbReference type="NCBI Taxonomy" id="49899"/>
    <lineage>
        <taxon>Archaea</taxon>
        <taxon>Methanobacteriati</taxon>
        <taxon>Methanobacteriota</taxon>
        <taxon>Thermococci</taxon>
        <taxon>Thermococcales</taxon>
        <taxon>Thermococcaceae</taxon>
        <taxon>Thermococcus</taxon>
    </lineage>
</organism>
<dbReference type="Proteomes" id="UP000250179">
    <property type="component" value="Chromosome"/>
</dbReference>
<proteinExistence type="predicted"/>
<keyword evidence="2" id="KW-1185">Reference proteome</keyword>
<dbReference type="AlphaFoldDB" id="A0A2Z2MLB3"/>
<accession>A0A2Z2MLB3</accession>
<protein>
    <submittedName>
        <fullName evidence="1">Uncharacterized protein</fullName>
    </submittedName>
</protein>
<gene>
    <name evidence="1" type="ORF">A3L09_05520</name>
</gene>